<comment type="caution">
    <text evidence="1">The sequence shown here is derived from an EMBL/GenBank/DDBJ whole genome shotgun (WGS) entry which is preliminary data.</text>
</comment>
<protein>
    <submittedName>
        <fullName evidence="1">Uncharacterized protein</fullName>
    </submittedName>
</protein>
<proteinExistence type="predicted"/>
<evidence type="ECO:0000313" key="1">
    <source>
        <dbReference type="EMBL" id="KAI4338834.1"/>
    </source>
</evidence>
<keyword evidence="2" id="KW-1185">Reference proteome</keyword>
<dbReference type="EMBL" id="CM042886">
    <property type="protein sequence ID" value="KAI4338834.1"/>
    <property type="molecule type" value="Genomic_DNA"/>
</dbReference>
<organism evidence="1 2">
    <name type="scientific">Melastoma candidum</name>
    <dbReference type="NCBI Taxonomy" id="119954"/>
    <lineage>
        <taxon>Eukaryota</taxon>
        <taxon>Viridiplantae</taxon>
        <taxon>Streptophyta</taxon>
        <taxon>Embryophyta</taxon>
        <taxon>Tracheophyta</taxon>
        <taxon>Spermatophyta</taxon>
        <taxon>Magnoliopsida</taxon>
        <taxon>eudicotyledons</taxon>
        <taxon>Gunneridae</taxon>
        <taxon>Pentapetalae</taxon>
        <taxon>rosids</taxon>
        <taxon>malvids</taxon>
        <taxon>Myrtales</taxon>
        <taxon>Melastomataceae</taxon>
        <taxon>Melastomatoideae</taxon>
        <taxon>Melastomateae</taxon>
        <taxon>Melastoma</taxon>
    </lineage>
</organism>
<accession>A0ACB9NQK0</accession>
<sequence>MVRSSSPLNIGKRENHWTRGRERRIYCSSSWKHRPKTKTKNLLQLLLEAQAENKDDSSTNNQEIRSMLMQDIVGGGNDTTATLAELLKNLDWQEDVLGLGTRGEDADVFTGQDAALLRKGTAERGRNQVLVCCQHRREEEDATGGDPGAETG</sequence>
<gene>
    <name evidence="1" type="ORF">MLD38_023845</name>
</gene>
<dbReference type="Proteomes" id="UP001057402">
    <property type="component" value="Chromosome 7"/>
</dbReference>
<name>A0ACB9NQK0_9MYRT</name>
<evidence type="ECO:0000313" key="2">
    <source>
        <dbReference type="Proteomes" id="UP001057402"/>
    </source>
</evidence>
<reference evidence="2" key="1">
    <citation type="journal article" date="2023" name="Front. Plant Sci.">
        <title>Chromosomal-level genome assembly of Melastoma candidum provides insights into trichome evolution.</title>
        <authorList>
            <person name="Zhong Y."/>
            <person name="Wu W."/>
            <person name="Sun C."/>
            <person name="Zou P."/>
            <person name="Liu Y."/>
            <person name="Dai S."/>
            <person name="Zhou R."/>
        </authorList>
    </citation>
    <scope>NUCLEOTIDE SEQUENCE [LARGE SCALE GENOMIC DNA]</scope>
</reference>